<dbReference type="Pfam" id="PF13083">
    <property type="entry name" value="KH_KhpA-B"/>
    <property type="match status" value="1"/>
</dbReference>
<dbReference type="InterPro" id="IPR020627">
    <property type="entry name" value="KhpA"/>
</dbReference>
<dbReference type="PROSITE" id="PS50084">
    <property type="entry name" value="KH_TYPE_1"/>
    <property type="match status" value="1"/>
</dbReference>
<dbReference type="GO" id="GO:0005737">
    <property type="term" value="C:cytoplasm"/>
    <property type="evidence" value="ECO:0007669"/>
    <property type="project" value="UniProtKB-SubCell"/>
</dbReference>
<dbReference type="GO" id="GO:0003723">
    <property type="term" value="F:RNA binding"/>
    <property type="evidence" value="ECO:0007669"/>
    <property type="project" value="UniProtKB-UniRule"/>
</dbReference>
<evidence type="ECO:0000313" key="5">
    <source>
        <dbReference type="EMBL" id="XBH14446.1"/>
    </source>
</evidence>
<sequence length="81" mass="8821">MSDLVAELARALVDKPEEVSVESIQDGDGTLLRLHVAQTDVGKVIGKQGRTARSIRTVLSAASMKLKRRFSLDIVEETRAS</sequence>
<dbReference type="KEGG" id="epl:P4G45_04640"/>
<dbReference type="PANTHER" id="PTHR34654:SF1">
    <property type="entry name" value="RNA-BINDING PROTEIN KHPA"/>
    <property type="match status" value="1"/>
</dbReference>
<dbReference type="GO" id="GO:0009252">
    <property type="term" value="P:peptidoglycan biosynthetic process"/>
    <property type="evidence" value="ECO:0007669"/>
    <property type="project" value="UniProtKB-UniRule"/>
</dbReference>
<dbReference type="CDD" id="cd22533">
    <property type="entry name" value="KH-II_YlqC-like"/>
    <property type="match status" value="1"/>
</dbReference>
<dbReference type="RefSeq" id="WP_348268506.1">
    <property type="nucleotide sequence ID" value="NZ_CP121194.1"/>
</dbReference>
<gene>
    <name evidence="3" type="primary">khpA</name>
    <name evidence="4" type="ORF">P4G45_04640</name>
    <name evidence="5" type="ORF">P8936_04605</name>
</gene>
<dbReference type="InterPro" id="IPR015946">
    <property type="entry name" value="KH_dom-like_a/b"/>
</dbReference>
<comment type="subunit">
    <text evidence="3">Forms a complex with KhpB.</text>
</comment>
<dbReference type="HAMAP" id="MF_00088">
    <property type="entry name" value="KhpA"/>
    <property type="match status" value="1"/>
</dbReference>
<accession>A0AAU7CZS9</accession>
<keyword evidence="2 3" id="KW-0694">RNA-binding</keyword>
<keyword evidence="3" id="KW-0133">Cell shape</keyword>
<evidence type="ECO:0000256" key="2">
    <source>
        <dbReference type="ARBA" id="ARBA00022884"/>
    </source>
</evidence>
<dbReference type="Gene3D" id="3.30.300.20">
    <property type="match status" value="1"/>
</dbReference>
<comment type="function">
    <text evidence="3">A probable RNA chaperone. Forms a complex with KhpB which binds to cellular RNA and controls its expression. Plays a role in peptidoglycan (PG) homeostasis and cell length regulation.</text>
</comment>
<dbReference type="GO" id="GO:0071555">
    <property type="term" value="P:cell wall organization"/>
    <property type="evidence" value="ECO:0007669"/>
    <property type="project" value="UniProtKB-KW"/>
</dbReference>
<keyword evidence="3" id="KW-0143">Chaperone</keyword>
<evidence type="ECO:0000313" key="4">
    <source>
        <dbReference type="EMBL" id="XBH11018.1"/>
    </source>
</evidence>
<dbReference type="InterPro" id="IPR009019">
    <property type="entry name" value="KH_sf_prok-type"/>
</dbReference>
<accession>A0AAU7DC97</accession>
<evidence type="ECO:0000256" key="1">
    <source>
        <dbReference type="ARBA" id="ARBA00022490"/>
    </source>
</evidence>
<dbReference type="EMBL" id="CP121194">
    <property type="protein sequence ID" value="XBH11018.1"/>
    <property type="molecule type" value="Genomic_DNA"/>
</dbReference>
<proteinExistence type="inferred from homology"/>
<dbReference type="EMBL" id="CP121195">
    <property type="protein sequence ID" value="XBH14446.1"/>
    <property type="molecule type" value="Genomic_DNA"/>
</dbReference>
<dbReference type="SUPFAM" id="SSF54814">
    <property type="entry name" value="Prokaryotic type KH domain (KH-domain type II)"/>
    <property type="match status" value="1"/>
</dbReference>
<reference evidence="5" key="1">
    <citation type="submission" date="2023-03" db="EMBL/GenBank/DDBJ databases">
        <title>Edaphobacter sp.</title>
        <authorList>
            <person name="Huber K.J."/>
            <person name="Papendorf J."/>
            <person name="Pilke C."/>
            <person name="Bunk B."/>
            <person name="Sproeer C."/>
            <person name="Pester M."/>
        </authorList>
    </citation>
    <scope>NUCLEOTIDE SEQUENCE</scope>
    <source>
        <strain evidence="4">DSM 109919</strain>
        <strain evidence="5">DSM 109920</strain>
    </source>
</reference>
<organism evidence="5">
    <name type="scientific">Edaphobacter paludis</name>
    <dbReference type="NCBI Taxonomy" id="3035702"/>
    <lineage>
        <taxon>Bacteria</taxon>
        <taxon>Pseudomonadati</taxon>
        <taxon>Acidobacteriota</taxon>
        <taxon>Terriglobia</taxon>
        <taxon>Terriglobales</taxon>
        <taxon>Acidobacteriaceae</taxon>
        <taxon>Edaphobacter</taxon>
    </lineage>
</organism>
<dbReference type="GO" id="GO:0008360">
    <property type="term" value="P:regulation of cell shape"/>
    <property type="evidence" value="ECO:0007669"/>
    <property type="project" value="UniProtKB-KW"/>
</dbReference>
<keyword evidence="3" id="KW-0961">Cell wall biogenesis/degradation</keyword>
<dbReference type="PANTHER" id="PTHR34654">
    <property type="entry name" value="UPF0109 PROTEIN SCO5592"/>
    <property type="match status" value="1"/>
</dbReference>
<protein>
    <recommendedName>
        <fullName evidence="3">RNA-binding protein KhpA</fullName>
    </recommendedName>
    <alternativeName>
        <fullName evidence="3">KH-domain protein A</fullName>
    </alternativeName>
</protein>
<comment type="similarity">
    <text evidence="3">Belongs to the KhpA RNA-binding protein family.</text>
</comment>
<name>A0AAU7DC97_9BACT</name>
<evidence type="ECO:0000256" key="3">
    <source>
        <dbReference type="HAMAP-Rule" id="MF_00088"/>
    </source>
</evidence>
<keyword evidence="1 3" id="KW-0963">Cytoplasm</keyword>
<comment type="subcellular location">
    <subcellularLocation>
        <location evidence="3">Cytoplasm</location>
    </subcellularLocation>
</comment>
<dbReference type="AlphaFoldDB" id="A0AAU7DC97"/>